<keyword evidence="2" id="KW-1185">Reference proteome</keyword>
<dbReference type="Gene3D" id="3.40.50.1000">
    <property type="entry name" value="HAD superfamily/HAD-like"/>
    <property type="match status" value="1"/>
</dbReference>
<sequence length="753" mass="85571">MNEIFLNNQWEGTVMSIELHNAEPLRSGVPLDKITWSFGLVGDLPLTSSFVLGRSGMVEGYDNANEATWSISGERLVIRRRDGDIMWVSLEARYDHTGHLTIILKHPLSETTFSLIQNTPAGPVEELNVLVISTKTQNSISDEDYLFPRDLERTPDNIKKVLLIGSCLTALYAEKFREMNSTVLFDYVPYNFASMLPDVPPSPIEDYDFQYVQIPLRTVLGDRVIWASRFNEEGFDDSIYNDACDVLDVMLKTALSYNVKAGLLSFVSNFIVPQVDIVSSLAARGGAADVAAIVRRLNEYLCRRLSDFRNVFLADVDAVAASIGKRYILDDMIYFSSHGAVAYQDWDDFGRIPRNEPIPDLDTFYPTKEMTFMKAVYRQAVTSYRSVRSIDQVKAVIFDLDNTLWRGQLAEHYRPDALPWPHTDGWPMGIWETIQHLRARGILVAISSKNDLDDVRERWDDVVNPKFVSIDDFASVKINWLPKAGNIVQICTDFNIKPKNVVFVDDNPVERASVLAALPDVRVIGGNPYLTRRILLHAAETQIAYMTGESSRREQMVRRQVEREQLRVSVGREVFLASLQTRITFTTIRSTEQTEFVRILELTNKTNQFNTTGKRWTFEQVAAFLNDGGQIMTFRIQDKFAEYGLVGVVYFRKGEIVQYLMSCRVLGMEVEQFVLAEIVRLLRAEGAETIVGTLIETRENTPCREVFLRAGFGEQSQDQTTRIFILNRDDLVAFPTHIQLASNIVECGGRNDN</sequence>
<dbReference type="InterPro" id="IPR036514">
    <property type="entry name" value="SGNH_hydro_sf"/>
</dbReference>
<proteinExistence type="predicted"/>
<dbReference type="NCBIfam" id="TIGR01686">
    <property type="entry name" value="FkbH"/>
    <property type="match status" value="1"/>
</dbReference>
<protein>
    <submittedName>
        <fullName evidence="1">Phosphatase IIIC</fullName>
    </submittedName>
</protein>
<dbReference type="InterPro" id="IPR010033">
    <property type="entry name" value="HAD_SF_ppase_IIIC"/>
</dbReference>
<dbReference type="Proteomes" id="UP000019760">
    <property type="component" value="Unassembled WGS sequence"/>
</dbReference>
<evidence type="ECO:0000313" key="2">
    <source>
        <dbReference type="Proteomes" id="UP000019760"/>
    </source>
</evidence>
<dbReference type="GO" id="GO:0016788">
    <property type="term" value="F:hydrolase activity, acting on ester bonds"/>
    <property type="evidence" value="ECO:0007669"/>
    <property type="project" value="UniProtKB-ARBA"/>
</dbReference>
<dbReference type="InterPro" id="IPR010037">
    <property type="entry name" value="FkbH_domain"/>
</dbReference>
<name>A0A023D8B8_ACIMT</name>
<gene>
    <name evidence="1" type="ORF">Amme_092_001</name>
</gene>
<dbReference type="EMBL" id="BAND01000092">
    <property type="protein sequence ID" value="GAJ29975.1"/>
    <property type="molecule type" value="Genomic_DNA"/>
</dbReference>
<evidence type="ECO:0000313" key="1">
    <source>
        <dbReference type="EMBL" id="GAJ29975.1"/>
    </source>
</evidence>
<comment type="caution">
    <text evidence="1">The sequence shown here is derived from an EMBL/GenBank/DDBJ whole genome shotgun (WGS) entry which is preliminary data.</text>
</comment>
<dbReference type="InterPro" id="IPR036412">
    <property type="entry name" value="HAD-like_sf"/>
</dbReference>
<accession>A0A023D8B8</accession>
<dbReference type="NCBIfam" id="TIGR01681">
    <property type="entry name" value="HAD-SF-IIIC"/>
    <property type="match status" value="1"/>
</dbReference>
<reference evidence="2" key="1">
    <citation type="journal article" date="2014" name="FEMS Microbiol. Lett.">
        <title>Draft Genomic DNA Sequence of the Facultatively Methylotrophic Bacterium Acidomonas methanolica type strain MB58.</title>
        <authorList>
            <person name="Higashiura N."/>
            <person name="Hadano H."/>
            <person name="Hirakawa H."/>
            <person name="Matsutani M."/>
            <person name="Takabe S."/>
            <person name="Matsushita K."/>
            <person name="Azuma Y."/>
        </authorList>
    </citation>
    <scope>NUCLEOTIDE SEQUENCE [LARGE SCALE GENOMIC DNA]</scope>
    <source>
        <strain evidence="2">MB58</strain>
    </source>
</reference>
<organism evidence="1 2">
    <name type="scientific">Acidomonas methanolica NBRC 104435</name>
    <dbReference type="NCBI Taxonomy" id="1231351"/>
    <lineage>
        <taxon>Bacteria</taxon>
        <taxon>Pseudomonadati</taxon>
        <taxon>Pseudomonadota</taxon>
        <taxon>Alphaproteobacteria</taxon>
        <taxon>Acetobacterales</taxon>
        <taxon>Acetobacteraceae</taxon>
        <taxon>Acidomonas</taxon>
    </lineage>
</organism>
<dbReference type="InterPro" id="IPR023214">
    <property type="entry name" value="HAD_sf"/>
</dbReference>
<dbReference type="AlphaFoldDB" id="A0A023D8B8"/>
<reference evidence="1 2" key="2">
    <citation type="journal article" date="2014" name="FEMS Microbiol. Lett.">
        <title>Draft genomic DNA sequence of the facultatively methylotrophic bacterium Acidomonas methanolica type strain MB58.</title>
        <authorList>
            <person name="Higashiura N."/>
            <person name="Hadano H."/>
            <person name="Hirakawa H."/>
            <person name="Matsutani M."/>
            <person name="Takabe S."/>
            <person name="Matsushita K."/>
            <person name="Azuma Y."/>
        </authorList>
    </citation>
    <scope>NUCLEOTIDE SEQUENCE [LARGE SCALE GENOMIC DNA]</scope>
    <source>
        <strain evidence="1 2">MB58</strain>
    </source>
</reference>
<dbReference type="SUPFAM" id="SSF56784">
    <property type="entry name" value="HAD-like"/>
    <property type="match status" value="1"/>
</dbReference>
<dbReference type="Gene3D" id="3.40.50.1110">
    <property type="entry name" value="SGNH hydrolase"/>
    <property type="match status" value="1"/>
</dbReference>